<name>A0ACC0ZIZ6_9ROSI</name>
<sequence length="289" mass="32228">MAASTGFLTPCPSSLFPKITNATVTKRFIPYAHSQPLFNFRYPKLSCLPLCSPTRFSAVLATVDEEAVAVEDNVDENEEDVDVSVHESKNRARPRELYVCNLPRSYDISELVEMFKPFGTVISVEVSRSPDTGISRGCGYVTMATINSAKNAIAALDGSYFGLNFFTVLKDVGGREMRVRFSVDMSIGKRNTETLNSTPKIFIYESPHRLYVGNLAWVVKPEDLREHFSQFGTVVSARVLHDRKEGKNRVFAFLSFSSAAERDAAFALNGTNFRGRTLIVRKGVERTEP</sequence>
<organism evidence="1 2">
    <name type="scientific">Pistacia integerrima</name>
    <dbReference type="NCBI Taxonomy" id="434235"/>
    <lineage>
        <taxon>Eukaryota</taxon>
        <taxon>Viridiplantae</taxon>
        <taxon>Streptophyta</taxon>
        <taxon>Embryophyta</taxon>
        <taxon>Tracheophyta</taxon>
        <taxon>Spermatophyta</taxon>
        <taxon>Magnoliopsida</taxon>
        <taxon>eudicotyledons</taxon>
        <taxon>Gunneridae</taxon>
        <taxon>Pentapetalae</taxon>
        <taxon>rosids</taxon>
        <taxon>malvids</taxon>
        <taxon>Sapindales</taxon>
        <taxon>Anacardiaceae</taxon>
        <taxon>Pistacia</taxon>
    </lineage>
</organism>
<keyword evidence="2" id="KW-1185">Reference proteome</keyword>
<accession>A0ACC0ZIZ6</accession>
<evidence type="ECO:0000313" key="1">
    <source>
        <dbReference type="EMBL" id="KAJ0052763.1"/>
    </source>
</evidence>
<dbReference type="EMBL" id="CM047736">
    <property type="protein sequence ID" value="KAJ0052763.1"/>
    <property type="molecule type" value="Genomic_DNA"/>
</dbReference>
<evidence type="ECO:0000313" key="2">
    <source>
        <dbReference type="Proteomes" id="UP001163603"/>
    </source>
</evidence>
<comment type="caution">
    <text evidence="1">The sequence shown here is derived from an EMBL/GenBank/DDBJ whole genome shotgun (WGS) entry which is preliminary data.</text>
</comment>
<reference evidence="2" key="1">
    <citation type="journal article" date="2023" name="G3 (Bethesda)">
        <title>Genome assembly and association tests identify interacting loci associated with vigor, precocity, and sex in interspecific pistachio rootstocks.</title>
        <authorList>
            <person name="Palmer W."/>
            <person name="Jacygrad E."/>
            <person name="Sagayaradj S."/>
            <person name="Cavanaugh K."/>
            <person name="Han R."/>
            <person name="Bertier L."/>
            <person name="Beede B."/>
            <person name="Kafkas S."/>
            <person name="Golino D."/>
            <person name="Preece J."/>
            <person name="Michelmore R."/>
        </authorList>
    </citation>
    <scope>NUCLEOTIDE SEQUENCE [LARGE SCALE GENOMIC DNA]</scope>
</reference>
<protein>
    <submittedName>
        <fullName evidence="1">Uncharacterized protein</fullName>
    </submittedName>
</protein>
<dbReference type="Proteomes" id="UP001163603">
    <property type="component" value="Chromosome 1"/>
</dbReference>
<gene>
    <name evidence="1" type="ORF">Pint_00672</name>
</gene>
<proteinExistence type="predicted"/>